<dbReference type="PROSITE" id="PS51257">
    <property type="entry name" value="PROKAR_LIPOPROTEIN"/>
    <property type="match status" value="1"/>
</dbReference>
<evidence type="ECO:0008006" key="5">
    <source>
        <dbReference type="Google" id="ProtNLM"/>
    </source>
</evidence>
<evidence type="ECO:0000313" key="4">
    <source>
        <dbReference type="Proteomes" id="UP001501771"/>
    </source>
</evidence>
<evidence type="ECO:0000256" key="2">
    <source>
        <dbReference type="SAM" id="SignalP"/>
    </source>
</evidence>
<name>A0ABP5L2F0_9ACTN</name>
<evidence type="ECO:0000256" key="1">
    <source>
        <dbReference type="SAM" id="MobiDB-lite"/>
    </source>
</evidence>
<sequence>MRTRSRGRVGAGLTAALTTLTLLLCGCGDGSAGAEPTPATASVPSGPDGSDSPGGGSSPEVPPADGKRVDTSYFSVRVPRGWRVNETVPDLSIVAFGPDLEQISFALSRVLPGRDYTLDELARLQLRLRPWSPKPELVEPVHLAGEPAYHLTGPVGNGFRADAFGLVRGDREILVDIETRGSARVQRETVAAVLATWQWK</sequence>
<evidence type="ECO:0000313" key="3">
    <source>
        <dbReference type="EMBL" id="GAA2139745.1"/>
    </source>
</evidence>
<feature type="signal peptide" evidence="2">
    <location>
        <begin position="1"/>
        <end position="34"/>
    </location>
</feature>
<feature type="compositionally biased region" description="Low complexity" evidence="1">
    <location>
        <begin position="42"/>
        <end position="51"/>
    </location>
</feature>
<keyword evidence="2" id="KW-0732">Signal</keyword>
<proteinExistence type="predicted"/>
<feature type="chain" id="PRO_5047083216" description="Lipoprotein" evidence="2">
    <location>
        <begin position="35"/>
        <end position="200"/>
    </location>
</feature>
<comment type="caution">
    <text evidence="3">The sequence shown here is derived from an EMBL/GenBank/DDBJ whole genome shotgun (WGS) entry which is preliminary data.</text>
</comment>
<organism evidence="3 4">
    <name type="scientific">Nocardioides koreensis</name>
    <dbReference type="NCBI Taxonomy" id="433651"/>
    <lineage>
        <taxon>Bacteria</taxon>
        <taxon>Bacillati</taxon>
        <taxon>Actinomycetota</taxon>
        <taxon>Actinomycetes</taxon>
        <taxon>Propionibacteriales</taxon>
        <taxon>Nocardioidaceae</taxon>
        <taxon>Nocardioides</taxon>
    </lineage>
</organism>
<keyword evidence="4" id="KW-1185">Reference proteome</keyword>
<accession>A0ABP5L2F0</accession>
<dbReference type="Proteomes" id="UP001501771">
    <property type="component" value="Unassembled WGS sequence"/>
</dbReference>
<feature type="region of interest" description="Disordered" evidence="1">
    <location>
        <begin position="33"/>
        <end position="68"/>
    </location>
</feature>
<dbReference type="RefSeq" id="WP_344148175.1">
    <property type="nucleotide sequence ID" value="NZ_BAAAQR010000002.1"/>
</dbReference>
<reference evidence="4" key="1">
    <citation type="journal article" date="2019" name="Int. J. Syst. Evol. Microbiol.">
        <title>The Global Catalogue of Microorganisms (GCM) 10K type strain sequencing project: providing services to taxonomists for standard genome sequencing and annotation.</title>
        <authorList>
            <consortium name="The Broad Institute Genomics Platform"/>
            <consortium name="The Broad Institute Genome Sequencing Center for Infectious Disease"/>
            <person name="Wu L."/>
            <person name="Ma J."/>
        </authorList>
    </citation>
    <scope>NUCLEOTIDE SEQUENCE [LARGE SCALE GENOMIC DNA]</scope>
    <source>
        <strain evidence="4">JCM 16022</strain>
    </source>
</reference>
<protein>
    <recommendedName>
        <fullName evidence="5">Lipoprotein</fullName>
    </recommendedName>
</protein>
<dbReference type="EMBL" id="BAAAQR010000002">
    <property type="protein sequence ID" value="GAA2139745.1"/>
    <property type="molecule type" value="Genomic_DNA"/>
</dbReference>
<gene>
    <name evidence="3" type="ORF">GCM10009844_08750</name>
</gene>